<feature type="transmembrane region" description="Helical" evidence="1">
    <location>
        <begin position="74"/>
        <end position="100"/>
    </location>
</feature>
<proteinExistence type="predicted"/>
<keyword evidence="1" id="KW-0472">Membrane</keyword>
<gene>
    <name evidence="2" type="ORF">SAMN04488072_1181</name>
</gene>
<dbReference type="EMBL" id="FOJW01000018">
    <property type="protein sequence ID" value="SFB34967.1"/>
    <property type="molecule type" value="Genomic_DNA"/>
</dbReference>
<dbReference type="RefSeq" id="WP_090240973.1">
    <property type="nucleotide sequence ID" value="NZ_FOJW01000018.1"/>
</dbReference>
<evidence type="ECO:0000313" key="2">
    <source>
        <dbReference type="EMBL" id="SFB34967.1"/>
    </source>
</evidence>
<keyword evidence="1" id="KW-1133">Transmembrane helix</keyword>
<accession>A0A1I1AAJ5</accession>
<evidence type="ECO:0000313" key="3">
    <source>
        <dbReference type="Proteomes" id="UP000198642"/>
    </source>
</evidence>
<feature type="transmembrane region" description="Helical" evidence="1">
    <location>
        <begin position="34"/>
        <end position="54"/>
    </location>
</feature>
<name>A0A1I1AAJ5_9BACI</name>
<protein>
    <submittedName>
        <fullName evidence="2">Uncharacterized protein</fullName>
    </submittedName>
</protein>
<dbReference type="Proteomes" id="UP000198642">
    <property type="component" value="Unassembled WGS sequence"/>
</dbReference>
<keyword evidence="1" id="KW-0812">Transmembrane</keyword>
<reference evidence="2 3" key="1">
    <citation type="submission" date="2016-10" db="EMBL/GenBank/DDBJ databases">
        <authorList>
            <person name="de Groot N.N."/>
        </authorList>
    </citation>
    <scope>NUCLEOTIDE SEQUENCE [LARGE SCALE GENOMIC DNA]</scope>
    <source>
        <strain evidence="2 3">CGMCC 1.3702</strain>
    </source>
</reference>
<sequence length="109" mass="12077">MTRPLLIALVLIVYIVYVGFKHKEIWKKLSLLQIIGVFFTFAGVVSISGIILYYGSRYITSAVSSNIMDFAIKFVLIIIVIAAAGLIFSSIAGKITNGVISIERRHKKN</sequence>
<keyword evidence="3" id="KW-1185">Reference proteome</keyword>
<evidence type="ECO:0000256" key="1">
    <source>
        <dbReference type="SAM" id="Phobius"/>
    </source>
</evidence>
<dbReference type="OrthoDB" id="2974111at2"/>
<dbReference type="AlphaFoldDB" id="A0A1I1AAJ5"/>
<organism evidence="2 3">
    <name type="scientific">Lentibacillus halodurans</name>
    <dbReference type="NCBI Taxonomy" id="237679"/>
    <lineage>
        <taxon>Bacteria</taxon>
        <taxon>Bacillati</taxon>
        <taxon>Bacillota</taxon>
        <taxon>Bacilli</taxon>
        <taxon>Bacillales</taxon>
        <taxon>Bacillaceae</taxon>
        <taxon>Lentibacillus</taxon>
    </lineage>
</organism>
<feature type="transmembrane region" description="Helical" evidence="1">
    <location>
        <begin position="6"/>
        <end position="22"/>
    </location>
</feature>